<evidence type="ECO:0000313" key="6">
    <source>
        <dbReference type="EMBL" id="AWG21630.1"/>
    </source>
</evidence>
<keyword evidence="7" id="KW-1185">Reference proteome</keyword>
<dbReference type="InterPro" id="IPR036737">
    <property type="entry name" value="OmpA-like_sf"/>
</dbReference>
<dbReference type="EMBL" id="CP020918">
    <property type="protein sequence ID" value="AWG21630.1"/>
    <property type="molecule type" value="Genomic_DNA"/>
</dbReference>
<accession>A0A2S1LCZ6</accession>
<feature type="coiled-coil region" evidence="2">
    <location>
        <begin position="184"/>
        <end position="225"/>
    </location>
</feature>
<feature type="region of interest" description="Disordered" evidence="3">
    <location>
        <begin position="123"/>
        <end position="142"/>
    </location>
</feature>
<proteinExistence type="predicted"/>
<evidence type="ECO:0000256" key="1">
    <source>
        <dbReference type="PROSITE-ProRule" id="PRU00473"/>
    </source>
</evidence>
<gene>
    <name evidence="6" type="ORF">FFWV33_08825</name>
</gene>
<evidence type="ECO:0000256" key="3">
    <source>
        <dbReference type="SAM" id="MobiDB-lite"/>
    </source>
</evidence>
<dbReference type="CDD" id="cd07185">
    <property type="entry name" value="OmpA_C-like"/>
    <property type="match status" value="1"/>
</dbReference>
<feature type="signal peptide" evidence="4">
    <location>
        <begin position="1"/>
        <end position="27"/>
    </location>
</feature>
<dbReference type="Pfam" id="PF00691">
    <property type="entry name" value="OmpA"/>
    <property type="match status" value="1"/>
</dbReference>
<dbReference type="Proteomes" id="UP000244527">
    <property type="component" value="Chromosome"/>
</dbReference>
<dbReference type="PANTHER" id="PTHR30329">
    <property type="entry name" value="STATOR ELEMENT OF FLAGELLAR MOTOR COMPLEX"/>
    <property type="match status" value="1"/>
</dbReference>
<dbReference type="AlphaFoldDB" id="A0A2S1LCZ6"/>
<reference evidence="6 7" key="1">
    <citation type="submission" date="2017-04" db="EMBL/GenBank/DDBJ databases">
        <title>Compelte genome sequence of WV33.</title>
        <authorList>
            <person name="Lee P.C."/>
        </authorList>
    </citation>
    <scope>NUCLEOTIDE SEQUENCE [LARGE SCALE GENOMIC DNA]</scope>
    <source>
        <strain evidence="6 7">WV33</strain>
    </source>
</reference>
<organism evidence="6 7">
    <name type="scientific">Flavobacterium faecale</name>
    <dbReference type="NCBI Taxonomy" id="1355330"/>
    <lineage>
        <taxon>Bacteria</taxon>
        <taxon>Pseudomonadati</taxon>
        <taxon>Bacteroidota</taxon>
        <taxon>Flavobacteriia</taxon>
        <taxon>Flavobacteriales</taxon>
        <taxon>Flavobacteriaceae</taxon>
        <taxon>Flavobacterium</taxon>
    </lineage>
</organism>
<sequence>MMNSSIVIKMKKVVPCICILFSASLFAQSEETTEKSTIVMTKTELNSFLSKVAEARRSQLQERDSRNVKQDLANLRLQYQQANPYTSYSNAPSSISNEQLLRELNYLNQRIDNLSNIGSSLPNSGRNSSTIILPSESSSRPVYTQSPVVSKTVTPSNNLQIQQLSAKIDSLRNAKKMTASVSGNTVAKDSLNAMRNQLANVKKQMDDLQARIKNSEKKAPQATVAKKENTFMRQQVYFANNSDVLADEYYRYIQDLTQILIEYPEANIVLEGWASSTGNASYNKQLSMRRADAVKTAFVNNRIDSSRILTSFKGEDKSSSEQHARRVDMFVTVK</sequence>
<dbReference type="KEGG" id="ffa:FFWV33_08825"/>
<keyword evidence="4" id="KW-0732">Signal</keyword>
<dbReference type="GO" id="GO:0016020">
    <property type="term" value="C:membrane"/>
    <property type="evidence" value="ECO:0007669"/>
    <property type="project" value="UniProtKB-UniRule"/>
</dbReference>
<dbReference type="InterPro" id="IPR006665">
    <property type="entry name" value="OmpA-like"/>
</dbReference>
<evidence type="ECO:0000256" key="2">
    <source>
        <dbReference type="SAM" id="Coils"/>
    </source>
</evidence>
<dbReference type="PANTHER" id="PTHR30329:SF21">
    <property type="entry name" value="LIPOPROTEIN YIAD-RELATED"/>
    <property type="match status" value="1"/>
</dbReference>
<keyword evidence="1" id="KW-0472">Membrane</keyword>
<dbReference type="SUPFAM" id="SSF103088">
    <property type="entry name" value="OmpA-like"/>
    <property type="match status" value="1"/>
</dbReference>
<feature type="compositionally biased region" description="Low complexity" evidence="3">
    <location>
        <begin position="128"/>
        <end position="139"/>
    </location>
</feature>
<dbReference type="Gene3D" id="3.30.1330.60">
    <property type="entry name" value="OmpA-like domain"/>
    <property type="match status" value="1"/>
</dbReference>
<dbReference type="InterPro" id="IPR050330">
    <property type="entry name" value="Bact_OuterMem_StrucFunc"/>
</dbReference>
<dbReference type="PROSITE" id="PS51123">
    <property type="entry name" value="OMPA_2"/>
    <property type="match status" value="1"/>
</dbReference>
<evidence type="ECO:0000256" key="4">
    <source>
        <dbReference type="SAM" id="SignalP"/>
    </source>
</evidence>
<feature type="domain" description="OmpA-like" evidence="5">
    <location>
        <begin position="225"/>
        <end position="334"/>
    </location>
</feature>
<evidence type="ECO:0000313" key="7">
    <source>
        <dbReference type="Proteomes" id="UP000244527"/>
    </source>
</evidence>
<keyword evidence="2" id="KW-0175">Coiled coil</keyword>
<protein>
    <recommendedName>
        <fullName evidence="5">OmpA-like domain-containing protein</fullName>
    </recommendedName>
</protein>
<name>A0A2S1LCZ6_9FLAO</name>
<feature type="chain" id="PRO_5015676199" description="OmpA-like domain-containing protein" evidence="4">
    <location>
        <begin position="28"/>
        <end position="334"/>
    </location>
</feature>
<evidence type="ECO:0000259" key="5">
    <source>
        <dbReference type="PROSITE" id="PS51123"/>
    </source>
</evidence>